<dbReference type="SMART" id="SM00028">
    <property type="entry name" value="TPR"/>
    <property type="match status" value="3"/>
</dbReference>
<feature type="non-terminal residue" evidence="5">
    <location>
        <position position="1"/>
    </location>
</feature>
<feature type="repeat" description="TPR" evidence="1">
    <location>
        <begin position="638"/>
        <end position="671"/>
    </location>
</feature>
<dbReference type="Gene3D" id="3.90.1300.10">
    <property type="entry name" value="Amidase signature (AS) domain"/>
    <property type="match status" value="1"/>
</dbReference>
<dbReference type="EMBL" id="GDKF01008387">
    <property type="protein sequence ID" value="JAT70235.1"/>
    <property type="molecule type" value="Transcribed_RNA"/>
</dbReference>
<evidence type="ECO:0000256" key="3">
    <source>
        <dbReference type="SAM" id="Phobius"/>
    </source>
</evidence>
<protein>
    <recommendedName>
        <fullName evidence="4">Amidase domain-containing protein</fullName>
    </recommendedName>
</protein>
<dbReference type="PANTHER" id="PTHR46310:SF7">
    <property type="entry name" value="AMIDASE 1"/>
    <property type="match status" value="1"/>
</dbReference>
<dbReference type="PROSITE" id="PS50005">
    <property type="entry name" value="TPR"/>
    <property type="match status" value="2"/>
</dbReference>
<name>A0A1D1ZU14_AUXPR</name>
<feature type="transmembrane region" description="Helical" evidence="3">
    <location>
        <begin position="107"/>
        <end position="125"/>
    </location>
</feature>
<feature type="compositionally biased region" description="Basic and acidic residues" evidence="2">
    <location>
        <begin position="562"/>
        <end position="573"/>
    </location>
</feature>
<dbReference type="Pfam" id="PF13414">
    <property type="entry name" value="TPR_11"/>
    <property type="match status" value="1"/>
</dbReference>
<dbReference type="InterPro" id="IPR011990">
    <property type="entry name" value="TPR-like_helical_dom_sf"/>
</dbReference>
<keyword evidence="3" id="KW-1133">Transmembrane helix</keyword>
<dbReference type="SUPFAM" id="SSF48452">
    <property type="entry name" value="TPR-like"/>
    <property type="match status" value="1"/>
</dbReference>
<dbReference type="InterPro" id="IPR019734">
    <property type="entry name" value="TPR_rpt"/>
</dbReference>
<proteinExistence type="predicted"/>
<evidence type="ECO:0000259" key="4">
    <source>
        <dbReference type="Pfam" id="PF01425"/>
    </source>
</evidence>
<dbReference type="Pfam" id="PF01425">
    <property type="entry name" value="Amidase"/>
    <property type="match status" value="1"/>
</dbReference>
<feature type="region of interest" description="Disordered" evidence="2">
    <location>
        <begin position="527"/>
        <end position="573"/>
    </location>
</feature>
<dbReference type="InterPro" id="IPR036928">
    <property type="entry name" value="AS_sf"/>
</dbReference>
<dbReference type="InterPro" id="IPR023631">
    <property type="entry name" value="Amidase_dom"/>
</dbReference>
<dbReference type="AlphaFoldDB" id="A0A1D1ZU14"/>
<feature type="repeat" description="TPR" evidence="1">
    <location>
        <begin position="571"/>
        <end position="604"/>
    </location>
</feature>
<dbReference type="Gene3D" id="1.25.40.10">
    <property type="entry name" value="Tetratricopeptide repeat domain"/>
    <property type="match status" value="1"/>
</dbReference>
<feature type="domain" description="Amidase" evidence="4">
    <location>
        <begin position="206"/>
        <end position="282"/>
    </location>
</feature>
<gene>
    <name evidence="5" type="ORF">g.21703</name>
</gene>
<dbReference type="SUPFAM" id="SSF75304">
    <property type="entry name" value="Amidase signature (AS) enzymes"/>
    <property type="match status" value="1"/>
</dbReference>
<dbReference type="Pfam" id="PF13181">
    <property type="entry name" value="TPR_8"/>
    <property type="match status" value="1"/>
</dbReference>
<evidence type="ECO:0000313" key="5">
    <source>
        <dbReference type="EMBL" id="JAT70235.1"/>
    </source>
</evidence>
<reference evidence="5" key="1">
    <citation type="submission" date="2015-08" db="EMBL/GenBank/DDBJ databases">
        <authorList>
            <person name="Babu N.S."/>
            <person name="Beckwith C.J."/>
            <person name="Beseler K.G."/>
            <person name="Brison A."/>
            <person name="Carone J.V."/>
            <person name="Caskin T.P."/>
            <person name="Diamond M."/>
            <person name="Durham M.E."/>
            <person name="Foxe J.M."/>
            <person name="Go M."/>
            <person name="Henderson B.A."/>
            <person name="Jones I.B."/>
            <person name="McGettigan J.A."/>
            <person name="Micheletti S.J."/>
            <person name="Nasrallah M.E."/>
            <person name="Ortiz D."/>
            <person name="Piller C.R."/>
            <person name="Privatt S.R."/>
            <person name="Schneider S.L."/>
            <person name="Sharp S."/>
            <person name="Smith T.C."/>
            <person name="Stanton J.D."/>
            <person name="Ullery H.E."/>
            <person name="Wilson R.J."/>
            <person name="Serrano M.G."/>
            <person name="Buck G."/>
            <person name="Lee V."/>
            <person name="Wang Y."/>
            <person name="Carvalho R."/>
            <person name="Voegtly L."/>
            <person name="Shi R."/>
            <person name="Duckworth R."/>
            <person name="Johnson A."/>
            <person name="Loviza R."/>
            <person name="Walstead R."/>
            <person name="Shah Z."/>
            <person name="Kiflezghi M."/>
            <person name="Wade K."/>
            <person name="Ball S.L."/>
            <person name="Bradley K.W."/>
            <person name="Asai D.J."/>
            <person name="Bowman C.A."/>
            <person name="Russell D.A."/>
            <person name="Pope W.H."/>
            <person name="Jacobs-Sera D."/>
            <person name="Hendrix R.W."/>
            <person name="Hatfull G.F."/>
        </authorList>
    </citation>
    <scope>NUCLEOTIDE SEQUENCE</scope>
</reference>
<dbReference type="PANTHER" id="PTHR46310">
    <property type="entry name" value="AMIDASE 1"/>
    <property type="match status" value="1"/>
</dbReference>
<feature type="region of interest" description="Disordered" evidence="2">
    <location>
        <begin position="40"/>
        <end position="83"/>
    </location>
</feature>
<keyword evidence="3" id="KW-0812">Transmembrane</keyword>
<sequence length="693" mass="72408">QRRHSRTYPAMSGHAFTAWAGHGAWSRVYALYLSKEVGTRPVEAQSPMSREDSLSDEEVEEATILGSDPDESPEPTPVTGPVLKGYRKDAKKLVLTAEPEVRRGPVLPVWLCVGLAGGAAAFAALQRWRRRDPSPRRPSLTKASVFLKRFTLVPPSAGHPLSSKTFVVSESLGIEGTACRRLQEAALQLEAIVPGPGWLDSAGRTLENPADAGLWHGAGEAASAATVAAGLADAALALDQLGSSRLAAACCGVYCLRCTAGLLPLDGSEGSANPLASTALMASDPTLLPRLGQALGLPKGTSEVVNYLVAVDLIAECQGGLRACLPAVISAVKRWAGADQAQSLSLAEWLYHRVASLKHFGSDAEAARLGEAAATESHGPDVLCALRSAARALRDEGRGEGKTTAEGIAGRKVAEEATNSLLGALQEGYIFVLPTASGAPPARGSGEDQAAFQDDSEGFLALAALAGVPQVVVPFRGAEGEPLSVSLITLHRKDVVLLQAASRLGPLLQEEVGKLFGASSRALGADGAASGPGAGASKEGSWRLFGGAAPPARDSPGGKGPRPRDNTAARAEACKEAGNDAFKSGRYDDAVLQYSQALALDPGNAVYYNNRALVYLRLGRYGAAEEDAEASLRIRVSAKALLRRGSARMAMGEAEGAASDFEHVLRLEPNNRQAREELRAIQRFLSTSTDEAA</sequence>
<evidence type="ECO:0000256" key="1">
    <source>
        <dbReference type="PROSITE-ProRule" id="PRU00339"/>
    </source>
</evidence>
<accession>A0A1D1ZU14</accession>
<organism evidence="5">
    <name type="scientific">Auxenochlorella protothecoides</name>
    <name type="common">Green microalga</name>
    <name type="synonym">Chlorella protothecoides</name>
    <dbReference type="NCBI Taxonomy" id="3075"/>
    <lineage>
        <taxon>Eukaryota</taxon>
        <taxon>Viridiplantae</taxon>
        <taxon>Chlorophyta</taxon>
        <taxon>core chlorophytes</taxon>
        <taxon>Trebouxiophyceae</taxon>
        <taxon>Chlorellales</taxon>
        <taxon>Chlorellaceae</taxon>
        <taxon>Auxenochlorella</taxon>
    </lineage>
</organism>
<feature type="compositionally biased region" description="Low complexity" evidence="2">
    <location>
        <begin position="527"/>
        <end position="539"/>
    </location>
</feature>
<keyword evidence="3" id="KW-0472">Membrane</keyword>
<keyword evidence="1" id="KW-0802">TPR repeat</keyword>
<evidence type="ECO:0000256" key="2">
    <source>
        <dbReference type="SAM" id="MobiDB-lite"/>
    </source>
</evidence>